<protein>
    <submittedName>
        <fullName evidence="1">Uncharacterized protein</fullName>
    </submittedName>
</protein>
<dbReference type="EMBL" id="JARBHB010000001">
    <property type="protein sequence ID" value="KAJ8897581.1"/>
    <property type="molecule type" value="Genomic_DNA"/>
</dbReference>
<accession>A0ABQ9ILN3</accession>
<organism evidence="1 2">
    <name type="scientific">Dryococelus australis</name>
    <dbReference type="NCBI Taxonomy" id="614101"/>
    <lineage>
        <taxon>Eukaryota</taxon>
        <taxon>Metazoa</taxon>
        <taxon>Ecdysozoa</taxon>
        <taxon>Arthropoda</taxon>
        <taxon>Hexapoda</taxon>
        <taxon>Insecta</taxon>
        <taxon>Pterygota</taxon>
        <taxon>Neoptera</taxon>
        <taxon>Polyneoptera</taxon>
        <taxon>Phasmatodea</taxon>
        <taxon>Verophasmatodea</taxon>
        <taxon>Anareolatae</taxon>
        <taxon>Phasmatidae</taxon>
        <taxon>Eurycanthinae</taxon>
        <taxon>Dryococelus</taxon>
    </lineage>
</organism>
<keyword evidence="2" id="KW-1185">Reference proteome</keyword>
<proteinExistence type="predicted"/>
<evidence type="ECO:0000313" key="2">
    <source>
        <dbReference type="Proteomes" id="UP001159363"/>
    </source>
</evidence>
<sequence length="20" mass="2386">MLELQSKYFQIQDGVLTMKL</sequence>
<reference evidence="1 2" key="1">
    <citation type="submission" date="2023-02" db="EMBL/GenBank/DDBJ databases">
        <title>LHISI_Scaffold_Assembly.</title>
        <authorList>
            <person name="Stuart O.P."/>
            <person name="Cleave R."/>
            <person name="Magrath M.J.L."/>
            <person name="Mikheyev A.S."/>
        </authorList>
    </citation>
    <scope>NUCLEOTIDE SEQUENCE [LARGE SCALE GENOMIC DNA]</scope>
    <source>
        <strain evidence="1">Daus_M_001</strain>
        <tissue evidence="1">Leg muscle</tissue>
    </source>
</reference>
<evidence type="ECO:0000313" key="1">
    <source>
        <dbReference type="EMBL" id="KAJ8897581.1"/>
    </source>
</evidence>
<gene>
    <name evidence="1" type="ORF">PR048_002930</name>
</gene>
<comment type="caution">
    <text evidence="1">The sequence shown here is derived from an EMBL/GenBank/DDBJ whole genome shotgun (WGS) entry which is preliminary data.</text>
</comment>
<dbReference type="Proteomes" id="UP001159363">
    <property type="component" value="Chromosome 1"/>
</dbReference>
<name>A0ABQ9ILN3_9NEOP</name>